<dbReference type="OrthoDB" id="5301473at2759"/>
<protein>
    <submittedName>
        <fullName evidence="1">Uncharacterized protein</fullName>
    </submittedName>
</protein>
<dbReference type="EMBL" id="JABFAI010000128">
    <property type="protein sequence ID" value="KAF4954037.1"/>
    <property type="molecule type" value="Genomic_DNA"/>
</dbReference>
<sequence>MPMQHVLWEFLERLEAWEPTMRPMEVSVVQTIATGTPQYLSQDDESNNVFDQESKLQRKGPCDVVSRSWSFPSCQSFRALKIELQSRLKGYFSAFHLDMLLVHKRPRKSDPKVPRTYFQFVNQNKSEVIEEDLKAVDEVAALLLLHGVQDVVITPCPHGRSAFETAATVLLSGGIQTKVALAHQITESDVKIFVRSFYPGYIDQKLPLEEPARAARRCLRGNESDEGMPLCDFVVLSYVNTEWLPSTSLGVDYKSLKQGQSYPDTLCGREHDILHIESILLLGNPLLLLIHGMAGVSKMSLLDHLCTRWKASDMVEDALNLRLSLSEPFNKDYRLLLLLLQRHFVPNSTVDSKDKSPLYEHFERHKCLIVMDDLDPVDFHRQQGQFMNLTSKLSESGALIILASRKRERWLSKSKVYRPSGLQTRPATLQVMDGPRH</sequence>
<dbReference type="AlphaFoldDB" id="A0A8H4T9T3"/>
<comment type="caution">
    <text evidence="1">The sequence shown here is derived from an EMBL/GenBank/DDBJ whole genome shotgun (WGS) entry which is preliminary data.</text>
</comment>
<dbReference type="Proteomes" id="UP000604273">
    <property type="component" value="Unassembled WGS sequence"/>
</dbReference>
<reference evidence="1" key="2">
    <citation type="submission" date="2020-05" db="EMBL/GenBank/DDBJ databases">
        <authorList>
            <person name="Kim H.-S."/>
            <person name="Proctor R.H."/>
            <person name="Brown D.W."/>
        </authorList>
    </citation>
    <scope>NUCLEOTIDE SEQUENCE</scope>
    <source>
        <strain evidence="1">NRRL 45417</strain>
    </source>
</reference>
<name>A0A8H4T9T3_9HYPO</name>
<dbReference type="InterPro" id="IPR027417">
    <property type="entry name" value="P-loop_NTPase"/>
</dbReference>
<proteinExistence type="predicted"/>
<reference evidence="1" key="1">
    <citation type="journal article" date="2020" name="BMC Genomics">
        <title>Correction to: Identification and distribution of gene clusters required for synthesis of sphingolipid metabolism inhibitors in diverse species of the filamentous fungus Fusarium.</title>
        <authorList>
            <person name="Kim H.S."/>
            <person name="Lohmar J.M."/>
            <person name="Busman M."/>
            <person name="Brown D.W."/>
            <person name="Naumann T.A."/>
            <person name="Divon H.H."/>
            <person name="Lysoe E."/>
            <person name="Uhlig S."/>
            <person name="Proctor R.H."/>
        </authorList>
    </citation>
    <scope>NUCLEOTIDE SEQUENCE</scope>
    <source>
        <strain evidence="1">NRRL 45417</strain>
    </source>
</reference>
<accession>A0A8H4T9T3</accession>
<keyword evidence="2" id="KW-1185">Reference proteome</keyword>
<evidence type="ECO:0000313" key="2">
    <source>
        <dbReference type="Proteomes" id="UP000604273"/>
    </source>
</evidence>
<dbReference type="SUPFAM" id="SSF52540">
    <property type="entry name" value="P-loop containing nucleoside triphosphate hydrolases"/>
    <property type="match status" value="1"/>
</dbReference>
<gene>
    <name evidence="1" type="ORF">FGADI_5573</name>
</gene>
<evidence type="ECO:0000313" key="1">
    <source>
        <dbReference type="EMBL" id="KAF4954037.1"/>
    </source>
</evidence>
<organism evidence="1 2">
    <name type="scientific">Fusarium gaditjirri</name>
    <dbReference type="NCBI Taxonomy" id="282569"/>
    <lineage>
        <taxon>Eukaryota</taxon>
        <taxon>Fungi</taxon>
        <taxon>Dikarya</taxon>
        <taxon>Ascomycota</taxon>
        <taxon>Pezizomycotina</taxon>
        <taxon>Sordariomycetes</taxon>
        <taxon>Hypocreomycetidae</taxon>
        <taxon>Hypocreales</taxon>
        <taxon>Nectriaceae</taxon>
        <taxon>Fusarium</taxon>
        <taxon>Fusarium nisikadoi species complex</taxon>
    </lineage>
</organism>
<dbReference type="Gene3D" id="3.40.50.300">
    <property type="entry name" value="P-loop containing nucleotide triphosphate hydrolases"/>
    <property type="match status" value="1"/>
</dbReference>